<organism evidence="3 4">
    <name type="scientific">Parastrongyloides trichosuri</name>
    <name type="common">Possum-specific nematode worm</name>
    <dbReference type="NCBI Taxonomy" id="131310"/>
    <lineage>
        <taxon>Eukaryota</taxon>
        <taxon>Metazoa</taxon>
        <taxon>Ecdysozoa</taxon>
        <taxon>Nematoda</taxon>
        <taxon>Chromadorea</taxon>
        <taxon>Rhabditida</taxon>
        <taxon>Tylenchina</taxon>
        <taxon>Panagrolaimomorpha</taxon>
        <taxon>Strongyloidoidea</taxon>
        <taxon>Strongyloididae</taxon>
        <taxon>Parastrongyloides</taxon>
    </lineage>
</organism>
<proteinExistence type="predicted"/>
<dbReference type="InterPro" id="IPR018244">
    <property type="entry name" value="Allrgn_V5/Tpx1_CS"/>
</dbReference>
<dbReference type="PANTHER" id="PTHR10334">
    <property type="entry name" value="CYSTEINE-RICH SECRETORY PROTEIN-RELATED"/>
    <property type="match status" value="1"/>
</dbReference>
<feature type="chain" id="PRO_5005892238" evidence="1">
    <location>
        <begin position="21"/>
        <end position="175"/>
    </location>
</feature>
<dbReference type="PRINTS" id="PR00837">
    <property type="entry name" value="V5TPXLIKE"/>
</dbReference>
<dbReference type="AlphaFoldDB" id="A0A0N4ZV26"/>
<keyword evidence="1" id="KW-0732">Signal</keyword>
<accession>A0A0N4ZV26</accession>
<dbReference type="Pfam" id="PF00188">
    <property type="entry name" value="CAP"/>
    <property type="match status" value="1"/>
</dbReference>
<dbReference type="STRING" id="131310.A0A0N4ZV26"/>
<protein>
    <submittedName>
        <fullName evidence="4">SCP domain-containing protein</fullName>
    </submittedName>
</protein>
<dbReference type="WBParaSite" id="PTRK_0001243700.1">
    <property type="protein sequence ID" value="PTRK_0001243700.1"/>
    <property type="gene ID" value="PTRK_0001243700"/>
</dbReference>
<dbReference type="InterPro" id="IPR034113">
    <property type="entry name" value="SCP_GAPR1-like"/>
</dbReference>
<keyword evidence="3" id="KW-1185">Reference proteome</keyword>
<feature type="domain" description="SCP" evidence="2">
    <location>
        <begin position="28"/>
        <end position="159"/>
    </location>
</feature>
<evidence type="ECO:0000256" key="1">
    <source>
        <dbReference type="SAM" id="SignalP"/>
    </source>
</evidence>
<evidence type="ECO:0000259" key="2">
    <source>
        <dbReference type="SMART" id="SM00198"/>
    </source>
</evidence>
<sequence>MNKFQLLFLVLVICFKSAKSSQRQVNPNKVLNLLYEQHVMYRSWHQVDPLQIDPEIEIYAQNYSEYLAANRKNKVVHSHGPYGENILRSGTNIAEKLGSYYWYNEVKKLNFSKPEYNGGVGHFTQLVWKDTKKIGCGVSQSGGDVFTVCNYSPRGNFKSTLALKTNVLPRRKDSE</sequence>
<feature type="signal peptide" evidence="1">
    <location>
        <begin position="1"/>
        <end position="20"/>
    </location>
</feature>
<evidence type="ECO:0000313" key="4">
    <source>
        <dbReference type="WBParaSite" id="PTRK_0001243700.1"/>
    </source>
</evidence>
<dbReference type="CDD" id="cd05382">
    <property type="entry name" value="CAP_GAPR1-like"/>
    <property type="match status" value="1"/>
</dbReference>
<dbReference type="Gene3D" id="3.40.33.10">
    <property type="entry name" value="CAP"/>
    <property type="match status" value="1"/>
</dbReference>
<dbReference type="PROSITE" id="PS01009">
    <property type="entry name" value="CRISP_1"/>
    <property type="match status" value="1"/>
</dbReference>
<reference evidence="4" key="1">
    <citation type="submission" date="2017-02" db="UniProtKB">
        <authorList>
            <consortium name="WormBaseParasite"/>
        </authorList>
    </citation>
    <scope>IDENTIFICATION</scope>
</reference>
<dbReference type="Proteomes" id="UP000038045">
    <property type="component" value="Unplaced"/>
</dbReference>
<dbReference type="InterPro" id="IPR035940">
    <property type="entry name" value="CAP_sf"/>
</dbReference>
<dbReference type="SUPFAM" id="SSF55797">
    <property type="entry name" value="PR-1-like"/>
    <property type="match status" value="1"/>
</dbReference>
<evidence type="ECO:0000313" key="3">
    <source>
        <dbReference type="Proteomes" id="UP000038045"/>
    </source>
</evidence>
<dbReference type="InterPro" id="IPR001283">
    <property type="entry name" value="CRISP-related"/>
</dbReference>
<name>A0A0N4ZV26_PARTI</name>
<dbReference type="SMART" id="SM00198">
    <property type="entry name" value="SCP"/>
    <property type="match status" value="1"/>
</dbReference>
<dbReference type="GO" id="GO:0005576">
    <property type="term" value="C:extracellular region"/>
    <property type="evidence" value="ECO:0007669"/>
    <property type="project" value="InterPro"/>
</dbReference>
<dbReference type="InterPro" id="IPR014044">
    <property type="entry name" value="CAP_dom"/>
</dbReference>